<evidence type="ECO:0000313" key="5">
    <source>
        <dbReference type="EMBL" id="APZ79182.1"/>
    </source>
</evidence>
<evidence type="ECO:0000259" key="4">
    <source>
        <dbReference type="Pfam" id="PF00535"/>
    </source>
</evidence>
<dbReference type="PANTHER" id="PTHR43685:SF5">
    <property type="entry name" value="GLYCOSYLTRANSFERASE EPSE-RELATED"/>
    <property type="match status" value="1"/>
</dbReference>
<dbReference type="AlphaFoldDB" id="A0A1P8VRD9"/>
<protein>
    <submittedName>
        <fullName evidence="5">Glycosyltransferase</fullName>
    </submittedName>
</protein>
<dbReference type="PANTHER" id="PTHR43685">
    <property type="entry name" value="GLYCOSYLTRANSFERASE"/>
    <property type="match status" value="1"/>
</dbReference>
<dbReference type="Pfam" id="PF00535">
    <property type="entry name" value="Glycos_transf_2"/>
    <property type="match status" value="1"/>
</dbReference>
<gene>
    <name evidence="5" type="primary">cps5H</name>
    <name evidence="5" type="ORF">1218846.seq-orf8</name>
</gene>
<dbReference type="EMBL" id="KX870061">
    <property type="protein sequence ID" value="APZ79182.1"/>
    <property type="molecule type" value="Genomic_DNA"/>
</dbReference>
<keyword evidence="2" id="KW-0328">Glycosyltransferase</keyword>
<accession>A0A1P8VRD9</accession>
<dbReference type="InterPro" id="IPR050834">
    <property type="entry name" value="Glycosyltransf_2"/>
</dbReference>
<dbReference type="Gene3D" id="3.90.550.10">
    <property type="entry name" value="Spore Coat Polysaccharide Biosynthesis Protein SpsA, Chain A"/>
    <property type="match status" value="1"/>
</dbReference>
<dbReference type="InterPro" id="IPR029044">
    <property type="entry name" value="Nucleotide-diphossugar_trans"/>
</dbReference>
<name>A0A1P8VRD9_STRSU</name>
<evidence type="ECO:0000256" key="3">
    <source>
        <dbReference type="ARBA" id="ARBA00022679"/>
    </source>
</evidence>
<dbReference type="RefSeq" id="WP_165757802.1">
    <property type="nucleotide sequence ID" value="NZ_BDMJ01000034.1"/>
</dbReference>
<comment type="similarity">
    <text evidence="1">Belongs to the glycosyltransferase 2 family.</text>
</comment>
<dbReference type="InterPro" id="IPR001173">
    <property type="entry name" value="Glyco_trans_2-like"/>
</dbReference>
<reference evidence="5" key="1">
    <citation type="submission" date="2017-01" db="EMBL/GenBank/DDBJ databases">
        <title>Genetic analysis of capsular polysaccharide synthesis gene clusters from non-serotypeable of Streptococcus suis.</title>
        <authorList>
            <person name="Qiu X."/>
            <person name="Zheng H."/>
        </authorList>
    </citation>
    <scope>NUCLEOTIDE SEQUENCE</scope>
    <source>
        <strain evidence="5">1218846</strain>
    </source>
</reference>
<evidence type="ECO:0000256" key="1">
    <source>
        <dbReference type="ARBA" id="ARBA00006739"/>
    </source>
</evidence>
<dbReference type="GO" id="GO:0016757">
    <property type="term" value="F:glycosyltransferase activity"/>
    <property type="evidence" value="ECO:0007669"/>
    <property type="project" value="UniProtKB-KW"/>
</dbReference>
<proteinExistence type="inferred from homology"/>
<sequence length="271" mass="31733">MKYSVLMTVYKNDNADYFYIALNSMVQQTIKPDEIVIVKDGPIPNLLEQVIVNVQNSCDIYFNEIQLPNNVGLGEALNAGLKECRNDLIARMDADDYSLPQRCELQLMEFEKDNTLDIIGSSVEEFISELNNIVGCRIVPTTHDEIYKFAKKRDPFNHPTVMYRKSFLNKIGGYSDYRKNQDTDLWIRMLESGAKTKNLDEIVFKFRFEQNTFEKRKNWFNTKTLIHIRYNAWKRGFNSLGDFLEITAAQIAVYILPQSFQRFLYKHFLRG</sequence>
<dbReference type="SUPFAM" id="SSF53448">
    <property type="entry name" value="Nucleotide-diphospho-sugar transferases"/>
    <property type="match status" value="1"/>
</dbReference>
<organism evidence="5">
    <name type="scientific">Streptococcus suis</name>
    <dbReference type="NCBI Taxonomy" id="1307"/>
    <lineage>
        <taxon>Bacteria</taxon>
        <taxon>Bacillati</taxon>
        <taxon>Bacillota</taxon>
        <taxon>Bacilli</taxon>
        <taxon>Lactobacillales</taxon>
        <taxon>Streptococcaceae</taxon>
        <taxon>Streptococcus</taxon>
    </lineage>
</organism>
<keyword evidence="3 5" id="KW-0808">Transferase</keyword>
<feature type="domain" description="Glycosyltransferase 2-like" evidence="4">
    <location>
        <begin position="4"/>
        <end position="166"/>
    </location>
</feature>
<evidence type="ECO:0000256" key="2">
    <source>
        <dbReference type="ARBA" id="ARBA00022676"/>
    </source>
</evidence>